<dbReference type="AlphaFoldDB" id="A0A364JRG7"/>
<protein>
    <submittedName>
        <fullName evidence="1">Uncharacterized protein</fullName>
    </submittedName>
</protein>
<dbReference type="EMBL" id="QLMK01000028">
    <property type="protein sequence ID" value="RAK24692.1"/>
    <property type="molecule type" value="Genomic_DNA"/>
</dbReference>
<dbReference type="Proteomes" id="UP000249453">
    <property type="component" value="Unassembled WGS sequence"/>
</dbReference>
<name>A0A364JRG7_9HYPH</name>
<comment type="caution">
    <text evidence="1">The sequence shown here is derived from an EMBL/GenBank/DDBJ whole genome shotgun (WGS) entry which is preliminary data.</text>
</comment>
<sequence length="82" mass="9300">MERVFEIDPALNVSPLWRLFGITLDSETEEIIRHYQALPPELRQIFRDILNAIAPKPDTLAPNHPIPAFQANAEVSQLPDPT</sequence>
<keyword evidence="2" id="KW-1185">Reference proteome</keyword>
<evidence type="ECO:0000313" key="2">
    <source>
        <dbReference type="Proteomes" id="UP000249453"/>
    </source>
</evidence>
<evidence type="ECO:0000313" key="1">
    <source>
        <dbReference type="EMBL" id="RAK24692.1"/>
    </source>
</evidence>
<gene>
    <name evidence="1" type="ORF">C7374_12811</name>
</gene>
<organism evidence="1 2">
    <name type="scientific">Falsochrobactrum ovis</name>
    <dbReference type="NCBI Taxonomy" id="1293442"/>
    <lineage>
        <taxon>Bacteria</taxon>
        <taxon>Pseudomonadati</taxon>
        <taxon>Pseudomonadota</taxon>
        <taxon>Alphaproteobacteria</taxon>
        <taxon>Hyphomicrobiales</taxon>
        <taxon>Brucellaceae</taxon>
        <taxon>Falsochrobactrum</taxon>
    </lineage>
</organism>
<accession>A0A364JRG7</accession>
<proteinExistence type="predicted"/>
<reference evidence="1 2" key="1">
    <citation type="submission" date="2018-06" db="EMBL/GenBank/DDBJ databases">
        <title>Genomic Encyclopedia of Type Strains, Phase IV (KMG-IV): sequencing the most valuable type-strain genomes for metagenomic binning, comparative biology and taxonomic classification.</title>
        <authorList>
            <person name="Goeker M."/>
        </authorList>
    </citation>
    <scope>NUCLEOTIDE SEQUENCE [LARGE SCALE GENOMIC DNA]</scope>
    <source>
        <strain evidence="1 2">DSM 26720</strain>
    </source>
</reference>